<dbReference type="Gene3D" id="2.40.420.20">
    <property type="match status" value="1"/>
</dbReference>
<dbReference type="Gene3D" id="1.10.287.470">
    <property type="entry name" value="Helix hairpin bin"/>
    <property type="match status" value="1"/>
</dbReference>
<organism evidence="6 7">
    <name type="scientific">Thauera aminoaromatica</name>
    <dbReference type="NCBI Taxonomy" id="164330"/>
    <lineage>
        <taxon>Bacteria</taxon>
        <taxon>Pseudomonadati</taxon>
        <taxon>Pseudomonadota</taxon>
        <taxon>Betaproteobacteria</taxon>
        <taxon>Rhodocyclales</taxon>
        <taxon>Zoogloeaceae</taxon>
        <taxon>Thauera</taxon>
    </lineage>
</organism>
<dbReference type="Pfam" id="PF25954">
    <property type="entry name" value="Beta-barrel_RND_2"/>
    <property type="match status" value="1"/>
</dbReference>
<dbReference type="GO" id="GO:1990281">
    <property type="term" value="C:efflux pump complex"/>
    <property type="evidence" value="ECO:0007669"/>
    <property type="project" value="TreeGrafter"/>
</dbReference>
<name>A0A5C7SQ20_THASP</name>
<sequence>MKPIMLPVPARLLAVLVLSLLAATSGGVRAELPTVRVEARAVVPAIVAEATIEAVRQSTLAAQMPGRILELSVDAGDRVRRGAVLARIDPAEVAAAVAAADAGIAQAESALANARAEYQRARSLVERKFLSQSALDNARAQFQAAEAQVRAARAQREQAATVKGYTSVVSPLDGLVAARHIEPGEMAQPGRNLLTVYDPAQMRAVADLAPQRLAELGAGPLRARVELPASRRIVEAAAVTVLPAADARTHTVRVRVDLPAGIEDVLPGSFARVHFQGTAAAASTAGPTVIPAAAVLRRGELTAVYAADGQGGFTLRQIRLGRALPGGEWVEVLSGLGGDETLALDPVQAGIQARAAAR</sequence>
<feature type="domain" description="CzcB-like barrel-sandwich hybrid" evidence="5">
    <location>
        <begin position="59"/>
        <end position="198"/>
    </location>
</feature>
<dbReference type="Gene3D" id="2.40.50.100">
    <property type="match status" value="1"/>
</dbReference>
<feature type="chain" id="PRO_5022894799" evidence="3">
    <location>
        <begin position="31"/>
        <end position="358"/>
    </location>
</feature>
<dbReference type="InterPro" id="IPR058792">
    <property type="entry name" value="Beta-barrel_RND_2"/>
</dbReference>
<comment type="similarity">
    <text evidence="1">Belongs to the membrane fusion protein (MFP) (TC 8.A.1) family.</text>
</comment>
<dbReference type="EMBL" id="SSFD01000127">
    <property type="protein sequence ID" value="TXH85878.1"/>
    <property type="molecule type" value="Genomic_DNA"/>
</dbReference>
<feature type="domain" description="CusB-like beta-barrel" evidence="4">
    <location>
        <begin position="222"/>
        <end position="278"/>
    </location>
</feature>
<feature type="signal peptide" evidence="3">
    <location>
        <begin position="1"/>
        <end position="30"/>
    </location>
</feature>
<dbReference type="InterPro" id="IPR058647">
    <property type="entry name" value="BSH_CzcB-like"/>
</dbReference>
<proteinExistence type="inferred from homology"/>
<evidence type="ECO:0000256" key="1">
    <source>
        <dbReference type="ARBA" id="ARBA00009477"/>
    </source>
</evidence>
<dbReference type="Proteomes" id="UP000321192">
    <property type="component" value="Unassembled WGS sequence"/>
</dbReference>
<comment type="caution">
    <text evidence="6">The sequence shown here is derived from an EMBL/GenBank/DDBJ whole genome shotgun (WGS) entry which is preliminary data.</text>
</comment>
<reference evidence="6 7" key="1">
    <citation type="submission" date="2018-09" db="EMBL/GenBank/DDBJ databases">
        <title>Metagenome Assembled Genomes from an Advanced Water Purification Facility.</title>
        <authorList>
            <person name="Stamps B.W."/>
            <person name="Spear J.R."/>
        </authorList>
    </citation>
    <scope>NUCLEOTIDE SEQUENCE [LARGE SCALE GENOMIC DNA]</scope>
    <source>
        <strain evidence="6">Bin_27_1</strain>
    </source>
</reference>
<evidence type="ECO:0000259" key="4">
    <source>
        <dbReference type="Pfam" id="PF25954"/>
    </source>
</evidence>
<dbReference type="SUPFAM" id="SSF111369">
    <property type="entry name" value="HlyD-like secretion proteins"/>
    <property type="match status" value="1"/>
</dbReference>
<dbReference type="NCBIfam" id="TIGR01730">
    <property type="entry name" value="RND_mfp"/>
    <property type="match status" value="1"/>
</dbReference>
<evidence type="ECO:0000313" key="6">
    <source>
        <dbReference type="EMBL" id="TXH85878.1"/>
    </source>
</evidence>
<dbReference type="RefSeq" id="WP_004298482.1">
    <property type="nucleotide sequence ID" value="NZ_JAKLLK010000004.1"/>
</dbReference>
<dbReference type="Gene3D" id="2.40.30.170">
    <property type="match status" value="1"/>
</dbReference>
<evidence type="ECO:0000313" key="7">
    <source>
        <dbReference type="Proteomes" id="UP000321192"/>
    </source>
</evidence>
<dbReference type="Pfam" id="PF25973">
    <property type="entry name" value="BSH_CzcB"/>
    <property type="match status" value="1"/>
</dbReference>
<dbReference type="PANTHER" id="PTHR30469:SF38">
    <property type="entry name" value="HLYD FAMILY SECRETION PROTEIN"/>
    <property type="match status" value="1"/>
</dbReference>
<dbReference type="AlphaFoldDB" id="A0A5C7SQ20"/>
<accession>A0A5C7SQ20</accession>
<dbReference type="GO" id="GO:0015562">
    <property type="term" value="F:efflux transmembrane transporter activity"/>
    <property type="evidence" value="ECO:0007669"/>
    <property type="project" value="TreeGrafter"/>
</dbReference>
<evidence type="ECO:0000256" key="2">
    <source>
        <dbReference type="SAM" id="Coils"/>
    </source>
</evidence>
<keyword evidence="3" id="KW-0732">Signal</keyword>
<dbReference type="InterPro" id="IPR006143">
    <property type="entry name" value="RND_pump_MFP"/>
</dbReference>
<keyword evidence="2" id="KW-0175">Coiled coil</keyword>
<evidence type="ECO:0000259" key="5">
    <source>
        <dbReference type="Pfam" id="PF25973"/>
    </source>
</evidence>
<protein>
    <submittedName>
        <fullName evidence="6">Efflux RND transporter periplasmic adaptor subunit</fullName>
    </submittedName>
</protein>
<evidence type="ECO:0000256" key="3">
    <source>
        <dbReference type="SAM" id="SignalP"/>
    </source>
</evidence>
<gene>
    <name evidence="6" type="ORF">E6Q80_08695</name>
</gene>
<feature type="coiled-coil region" evidence="2">
    <location>
        <begin position="97"/>
        <end position="157"/>
    </location>
</feature>
<dbReference type="PANTHER" id="PTHR30469">
    <property type="entry name" value="MULTIDRUG RESISTANCE PROTEIN MDTA"/>
    <property type="match status" value="1"/>
</dbReference>